<protein>
    <recommendedName>
        <fullName evidence="2">CHRD domain-containing protein</fullName>
    </recommendedName>
</protein>
<dbReference type="InterPro" id="IPR010895">
    <property type="entry name" value="CHRD"/>
</dbReference>
<evidence type="ECO:0000313" key="4">
    <source>
        <dbReference type="Proteomes" id="UP000321083"/>
    </source>
</evidence>
<keyword evidence="4" id="KW-1185">Reference proteome</keyword>
<dbReference type="Pfam" id="PF07452">
    <property type="entry name" value="CHRD"/>
    <property type="match status" value="1"/>
</dbReference>
<sequence>MKRTVWAVAVRLATATVMLAASAGSALADWTWVSTFGPQASGATGTGNSTVFFNETAKTIRVQFSYAGLSGNPTVGHIHAASTATPYTFANPNPTVALGFGVSGGAPGWSSATPGPAGSYDRTFNVSTLSSTPGWGNGFKTDHPGLSIDNLNAKFVEYMNSGRAYINVHTSANPAGEIGGFFTVVTPEPGHWALLAGGFAITAGRAWKKKRAQKAAAESAAV</sequence>
<comment type="caution">
    <text evidence="3">The sequence shown here is derived from an EMBL/GenBank/DDBJ whole genome shotgun (WGS) entry which is preliminary data.</text>
</comment>
<dbReference type="AlphaFoldDB" id="A0A5C6MCN0"/>
<reference evidence="3 4" key="2">
    <citation type="submission" date="2019-08" db="EMBL/GenBank/DDBJ databases">
        <authorList>
            <person name="Henke P."/>
        </authorList>
    </citation>
    <scope>NUCLEOTIDE SEQUENCE [LARGE SCALE GENOMIC DNA]</scope>
    <source>
        <strain evidence="3">Phe10_nw2017</strain>
    </source>
</reference>
<evidence type="ECO:0000259" key="2">
    <source>
        <dbReference type="Pfam" id="PF07452"/>
    </source>
</evidence>
<evidence type="ECO:0000256" key="1">
    <source>
        <dbReference type="SAM" id="SignalP"/>
    </source>
</evidence>
<feature type="signal peptide" evidence="1">
    <location>
        <begin position="1"/>
        <end position="28"/>
    </location>
</feature>
<keyword evidence="1" id="KW-0732">Signal</keyword>
<evidence type="ECO:0000313" key="3">
    <source>
        <dbReference type="EMBL" id="TWW12626.1"/>
    </source>
</evidence>
<gene>
    <name evidence="3" type="ORF">E3A20_00720</name>
</gene>
<dbReference type="EMBL" id="SRHE01000005">
    <property type="protein sequence ID" value="TWW12626.1"/>
    <property type="molecule type" value="Genomic_DNA"/>
</dbReference>
<accession>A0A5C6MCN0</accession>
<organism evidence="3 4">
    <name type="scientific">Planctomyces bekefii</name>
    <dbReference type="NCBI Taxonomy" id="1653850"/>
    <lineage>
        <taxon>Bacteria</taxon>
        <taxon>Pseudomonadati</taxon>
        <taxon>Planctomycetota</taxon>
        <taxon>Planctomycetia</taxon>
        <taxon>Planctomycetales</taxon>
        <taxon>Planctomycetaceae</taxon>
        <taxon>Planctomyces</taxon>
    </lineage>
</organism>
<feature type="chain" id="PRO_5023053514" description="CHRD domain-containing protein" evidence="1">
    <location>
        <begin position="29"/>
        <end position="222"/>
    </location>
</feature>
<name>A0A5C6MCN0_9PLAN</name>
<reference evidence="3 4" key="1">
    <citation type="submission" date="2019-08" db="EMBL/GenBank/DDBJ databases">
        <title>100 year-old enigma solved: identification of Planctomyces bekefii, the type genus and species of the phylum Planctomycetes.</title>
        <authorList>
            <person name="Svetlana D.N."/>
            <person name="Overmann J."/>
        </authorList>
    </citation>
    <scope>NUCLEOTIDE SEQUENCE [LARGE SCALE GENOMIC DNA]</scope>
    <source>
        <strain evidence="3">Phe10_nw2017</strain>
    </source>
</reference>
<feature type="domain" description="CHRD" evidence="2">
    <location>
        <begin position="40"/>
        <end position="181"/>
    </location>
</feature>
<proteinExistence type="predicted"/>
<dbReference type="Proteomes" id="UP000321083">
    <property type="component" value="Unassembled WGS sequence"/>
</dbReference>